<organism evidence="1 2">
    <name type="scientific">Cetraspora pellucida</name>
    <dbReference type="NCBI Taxonomy" id="1433469"/>
    <lineage>
        <taxon>Eukaryota</taxon>
        <taxon>Fungi</taxon>
        <taxon>Fungi incertae sedis</taxon>
        <taxon>Mucoromycota</taxon>
        <taxon>Glomeromycotina</taxon>
        <taxon>Glomeromycetes</taxon>
        <taxon>Diversisporales</taxon>
        <taxon>Gigasporaceae</taxon>
        <taxon>Cetraspora</taxon>
    </lineage>
</organism>
<keyword evidence="2" id="KW-1185">Reference proteome</keyword>
<feature type="non-terminal residue" evidence="1">
    <location>
        <position position="1"/>
    </location>
</feature>
<name>A0ACA9N3Q5_9GLOM</name>
<dbReference type="EMBL" id="CAJVPW010010479">
    <property type="protein sequence ID" value="CAG8615915.1"/>
    <property type="molecule type" value="Genomic_DNA"/>
</dbReference>
<sequence>KLWYEIIPNLRFQLPASNFCEVCTSFKAKLLAAKQDVDEYNKV</sequence>
<comment type="caution">
    <text evidence="1">The sequence shown here is derived from an EMBL/GenBank/DDBJ whole genome shotgun (WGS) entry which is preliminary data.</text>
</comment>
<protein>
    <submittedName>
        <fullName evidence="1">8626_t:CDS:1</fullName>
    </submittedName>
</protein>
<evidence type="ECO:0000313" key="2">
    <source>
        <dbReference type="Proteomes" id="UP000789366"/>
    </source>
</evidence>
<gene>
    <name evidence="1" type="ORF">SPELUC_LOCUS7680</name>
</gene>
<evidence type="ECO:0000313" key="1">
    <source>
        <dbReference type="EMBL" id="CAG8615915.1"/>
    </source>
</evidence>
<accession>A0ACA9N3Q5</accession>
<dbReference type="Proteomes" id="UP000789366">
    <property type="component" value="Unassembled WGS sequence"/>
</dbReference>
<reference evidence="1" key="1">
    <citation type="submission" date="2021-06" db="EMBL/GenBank/DDBJ databases">
        <authorList>
            <person name="Kallberg Y."/>
            <person name="Tangrot J."/>
            <person name="Rosling A."/>
        </authorList>
    </citation>
    <scope>NUCLEOTIDE SEQUENCE</scope>
    <source>
        <strain evidence="1">28 12/20/2015</strain>
    </source>
</reference>
<proteinExistence type="predicted"/>